<sequence>MVAPTHPAPVMPTDPLDLEDVLISDVYHQLAHDYPERAFAKMLNENDDGYDIQDITWGKLMEDVYGVAQSMVQLGMDNPTSNVVGILGTSGYWFYVNLVACWMNGWPVMMLSTRNSLPALESLLTVVQASAFLVDQTHSSIGEALKTHMPNLRVFPMATAHDGHNVTPPPSEAPGRPRSSVELDSIFLYTHTSGSSGHPKPVAVTHRQLLKQMRSRTAAKYAGSLAYAPVPLFHAMGLYSFTRWPISSGVVPIFLTAGRPVNGHTMLQHLKYFPGCISFLPPSLLEEVADKTPLELKPVRNCQRVFFGGAPINPQAAERLVKVGVPLVSAFGASELGLMTELDFPSDNHSADWEYVRFCENHYILHFLPTDESSLREVVFSPNGLDTPCVFNRQDPLGFSGNDVWSPHPVIPGIWKHVGRKDSVTVLSNGEKTDNKQLEQLFLEDPQIEEVVVFGTGKPLNGVLLKTSTPVSLEQKGSFVDALRPRIEFINSQVPHHSRLIRQMIIIADSNKPFVSTDKGTVRTKDTLSLYASEIDTAYASMDQVVEEMQGDISSQDIPQFVKDTIQRVTSREPFSDDADLFDMGIDSLHALQIRSELLPLLRGLNPASVSRNLVYEHPTISKLVEYVEHCREGRDKNILDPADKVNRIENCLRRFTEKPFTSTTTRRSTETLPTAGYCIILTGATGSLGCHVLQELLGNSDVKKILCFHRGPAETGLQRHTQAFKERSLPVDMLEKSEHKLEFVSCDLSLPSLGLKPEMLDFVRSQVTHIIHIAWALNFNWKLEHFERFHIAGVRHLIDLAMSSQMPHLPQFTFLSSIGAVINAPSPILERSFDDPTVASDQGYGEGKYVAERIVDKARESGLQAIVVRAGQLSGSTTGGHWAASEYIPTLFRVSEKLGCLPANLPEARWIPVDIAAKCILTLTVDKSGSQSTYHIENATPTPWNNILQTYIEIVGPHIRITEPDKWLSLVEQESQENQDISAVALIPFYVEFAAAGQAGTWAKLDVEKSLSKCPELDFGRISVDTMRVYLRSALAGVELKSSS</sequence>
<dbReference type="SUPFAM" id="SSF56801">
    <property type="entry name" value="Acetyl-CoA synthetase-like"/>
    <property type="match status" value="1"/>
</dbReference>
<keyword evidence="5" id="KW-1185">Reference proteome</keyword>
<dbReference type="AlphaFoldDB" id="A0A9P6CEL3"/>
<gene>
    <name evidence="4" type="ORF">BDZ94DRAFT_1284465</name>
</gene>
<organism evidence="4 5">
    <name type="scientific">Collybia nuda</name>
    <dbReference type="NCBI Taxonomy" id="64659"/>
    <lineage>
        <taxon>Eukaryota</taxon>
        <taxon>Fungi</taxon>
        <taxon>Dikarya</taxon>
        <taxon>Basidiomycota</taxon>
        <taxon>Agaricomycotina</taxon>
        <taxon>Agaricomycetes</taxon>
        <taxon>Agaricomycetidae</taxon>
        <taxon>Agaricales</taxon>
        <taxon>Tricholomatineae</taxon>
        <taxon>Clitocybaceae</taxon>
        <taxon>Collybia</taxon>
    </lineage>
</organism>
<comment type="caution">
    <text evidence="4">The sequence shown here is derived from an EMBL/GenBank/DDBJ whole genome shotgun (WGS) entry which is preliminary data.</text>
</comment>
<dbReference type="Gene3D" id="3.40.50.720">
    <property type="entry name" value="NAD(P)-binding Rossmann-like Domain"/>
    <property type="match status" value="1"/>
</dbReference>
<evidence type="ECO:0000313" key="4">
    <source>
        <dbReference type="EMBL" id="KAF9459280.1"/>
    </source>
</evidence>
<dbReference type="InterPro" id="IPR006162">
    <property type="entry name" value="Ppantetheine_attach_site"/>
</dbReference>
<dbReference type="Pfam" id="PF07993">
    <property type="entry name" value="NAD_binding_4"/>
    <property type="match status" value="1"/>
</dbReference>
<accession>A0A9P6CEL3</accession>
<dbReference type="OrthoDB" id="429813at2759"/>
<dbReference type="EMBL" id="MU150319">
    <property type="protein sequence ID" value="KAF9459280.1"/>
    <property type="molecule type" value="Genomic_DNA"/>
</dbReference>
<dbReference type="InterPro" id="IPR009081">
    <property type="entry name" value="PP-bd_ACP"/>
</dbReference>
<evidence type="ECO:0000313" key="5">
    <source>
        <dbReference type="Proteomes" id="UP000807353"/>
    </source>
</evidence>
<dbReference type="Gene3D" id="1.10.1200.10">
    <property type="entry name" value="ACP-like"/>
    <property type="match status" value="1"/>
</dbReference>
<proteinExistence type="predicted"/>
<dbReference type="InterPro" id="IPR042099">
    <property type="entry name" value="ANL_N_sf"/>
</dbReference>
<dbReference type="PROSITE" id="PS50075">
    <property type="entry name" value="CARRIER"/>
    <property type="match status" value="1"/>
</dbReference>
<dbReference type="Proteomes" id="UP000807353">
    <property type="component" value="Unassembled WGS sequence"/>
</dbReference>
<name>A0A9P6CEL3_9AGAR</name>
<evidence type="ECO:0000256" key="1">
    <source>
        <dbReference type="ARBA" id="ARBA00022450"/>
    </source>
</evidence>
<dbReference type="InterPro" id="IPR036291">
    <property type="entry name" value="NAD(P)-bd_dom_sf"/>
</dbReference>
<evidence type="ECO:0000259" key="3">
    <source>
        <dbReference type="PROSITE" id="PS50075"/>
    </source>
</evidence>
<dbReference type="PROSITE" id="PS00455">
    <property type="entry name" value="AMP_BINDING"/>
    <property type="match status" value="1"/>
</dbReference>
<reference evidence="4" key="1">
    <citation type="submission" date="2020-11" db="EMBL/GenBank/DDBJ databases">
        <authorList>
            <consortium name="DOE Joint Genome Institute"/>
            <person name="Ahrendt S."/>
            <person name="Riley R."/>
            <person name="Andreopoulos W."/>
            <person name="Labutti K."/>
            <person name="Pangilinan J."/>
            <person name="Ruiz-Duenas F.J."/>
            <person name="Barrasa J.M."/>
            <person name="Sanchez-Garcia M."/>
            <person name="Camarero S."/>
            <person name="Miyauchi S."/>
            <person name="Serrano A."/>
            <person name="Linde D."/>
            <person name="Babiker R."/>
            <person name="Drula E."/>
            <person name="Ayuso-Fernandez I."/>
            <person name="Pacheco R."/>
            <person name="Padilla G."/>
            <person name="Ferreira P."/>
            <person name="Barriuso J."/>
            <person name="Kellner H."/>
            <person name="Castanera R."/>
            <person name="Alfaro M."/>
            <person name="Ramirez L."/>
            <person name="Pisabarro A.G."/>
            <person name="Kuo A."/>
            <person name="Tritt A."/>
            <person name="Lipzen A."/>
            <person name="He G."/>
            <person name="Yan M."/>
            <person name="Ng V."/>
            <person name="Cullen D."/>
            <person name="Martin F."/>
            <person name="Rosso M.-N."/>
            <person name="Henrissat B."/>
            <person name="Hibbett D."/>
            <person name="Martinez A.T."/>
            <person name="Grigoriev I.V."/>
        </authorList>
    </citation>
    <scope>NUCLEOTIDE SEQUENCE</scope>
    <source>
        <strain evidence="4">CBS 247.69</strain>
    </source>
</reference>
<dbReference type="InterPro" id="IPR000873">
    <property type="entry name" value="AMP-dep_synth/lig_dom"/>
</dbReference>
<dbReference type="InterPro" id="IPR036736">
    <property type="entry name" value="ACP-like_sf"/>
</dbReference>
<dbReference type="InterPro" id="IPR020845">
    <property type="entry name" value="AMP-binding_CS"/>
</dbReference>
<dbReference type="Pfam" id="PF00550">
    <property type="entry name" value="PP-binding"/>
    <property type="match status" value="1"/>
</dbReference>
<dbReference type="PANTHER" id="PTHR43439">
    <property type="entry name" value="PHENYLACETATE-COENZYME A LIGASE"/>
    <property type="match status" value="1"/>
</dbReference>
<dbReference type="SUPFAM" id="SSF47336">
    <property type="entry name" value="ACP-like"/>
    <property type="match status" value="1"/>
</dbReference>
<dbReference type="Pfam" id="PF23562">
    <property type="entry name" value="AMP-binding_C_3"/>
    <property type="match status" value="1"/>
</dbReference>
<dbReference type="SUPFAM" id="SSF51735">
    <property type="entry name" value="NAD(P)-binding Rossmann-fold domains"/>
    <property type="match status" value="1"/>
</dbReference>
<dbReference type="InterPro" id="IPR051414">
    <property type="entry name" value="Adenylate-forming_Reductase"/>
</dbReference>
<dbReference type="InterPro" id="IPR013120">
    <property type="entry name" value="FAR_NAD-bd"/>
</dbReference>
<feature type="domain" description="Carrier" evidence="3">
    <location>
        <begin position="553"/>
        <end position="632"/>
    </location>
</feature>
<dbReference type="PROSITE" id="PS00012">
    <property type="entry name" value="PHOSPHOPANTETHEINE"/>
    <property type="match status" value="1"/>
</dbReference>
<dbReference type="Gene3D" id="3.40.50.12780">
    <property type="entry name" value="N-terminal domain of ligase-like"/>
    <property type="match status" value="1"/>
</dbReference>
<keyword evidence="1" id="KW-0596">Phosphopantetheine</keyword>
<protein>
    <recommendedName>
        <fullName evidence="3">Carrier domain-containing protein</fullName>
    </recommendedName>
</protein>
<dbReference type="PANTHER" id="PTHR43439:SF2">
    <property type="entry name" value="ENZYME, PUTATIVE (JCVI)-RELATED"/>
    <property type="match status" value="1"/>
</dbReference>
<evidence type="ECO:0000256" key="2">
    <source>
        <dbReference type="ARBA" id="ARBA00022553"/>
    </source>
</evidence>
<keyword evidence="2" id="KW-0597">Phosphoprotein</keyword>
<dbReference type="Pfam" id="PF00501">
    <property type="entry name" value="AMP-binding"/>
    <property type="match status" value="1"/>
</dbReference>